<dbReference type="PROSITE" id="PS50889">
    <property type="entry name" value="S4"/>
    <property type="match status" value="1"/>
</dbReference>
<evidence type="ECO:0000256" key="4">
    <source>
        <dbReference type="ARBA" id="ARBA00022840"/>
    </source>
</evidence>
<dbReference type="SUPFAM" id="SSF55174">
    <property type="entry name" value="Alpha-L RNA-binding motif"/>
    <property type="match status" value="1"/>
</dbReference>
<evidence type="ECO:0000256" key="1">
    <source>
        <dbReference type="ARBA" id="ARBA00013160"/>
    </source>
</evidence>
<reference evidence="13" key="1">
    <citation type="submission" date="2017-09" db="EMBL/GenBank/DDBJ databases">
        <title>Depth-based differentiation of microbial function through sediment-hosted aquifers and enrichment of novel symbionts in the deep terrestrial subsurface.</title>
        <authorList>
            <person name="Probst A.J."/>
            <person name="Ladd B."/>
            <person name="Jarett J.K."/>
            <person name="Geller-Mcgrath D.E."/>
            <person name="Sieber C.M.K."/>
            <person name="Emerson J.B."/>
            <person name="Anantharaman K."/>
            <person name="Thomas B.C."/>
            <person name="Malmstrom R."/>
            <person name="Stieglmeier M."/>
            <person name="Klingl A."/>
            <person name="Woyke T."/>
            <person name="Ryan C.M."/>
            <person name="Banfield J.F."/>
        </authorList>
    </citation>
    <scope>NUCLEOTIDE SEQUENCE [LARGE SCALE GENOMIC DNA]</scope>
</reference>
<name>A0A2M7VAD9_9BACT</name>
<dbReference type="GO" id="GO:0005829">
    <property type="term" value="C:cytosol"/>
    <property type="evidence" value="ECO:0007669"/>
    <property type="project" value="TreeGrafter"/>
</dbReference>
<dbReference type="GO" id="GO:0004831">
    <property type="term" value="F:tyrosine-tRNA ligase activity"/>
    <property type="evidence" value="ECO:0007669"/>
    <property type="project" value="UniProtKB-UniRule"/>
</dbReference>
<dbReference type="PANTHER" id="PTHR11766:SF1">
    <property type="entry name" value="TYROSINE--TRNA LIGASE"/>
    <property type="match status" value="1"/>
</dbReference>
<dbReference type="CDD" id="cd00805">
    <property type="entry name" value="TyrRS_core"/>
    <property type="match status" value="1"/>
</dbReference>
<dbReference type="EC" id="6.1.1.1" evidence="1 8"/>
<keyword evidence="4 10" id="KW-0067">ATP-binding</keyword>
<evidence type="ECO:0000256" key="10">
    <source>
        <dbReference type="RuleBase" id="RU363036"/>
    </source>
</evidence>
<keyword evidence="9" id="KW-0694">RNA-binding</keyword>
<dbReference type="EMBL" id="PFPK01000002">
    <property type="protein sequence ID" value="PIZ95885.1"/>
    <property type="molecule type" value="Genomic_DNA"/>
</dbReference>
<evidence type="ECO:0000259" key="11">
    <source>
        <dbReference type="Pfam" id="PF01479"/>
    </source>
</evidence>
<proteinExistence type="inferred from homology"/>
<dbReference type="InterPro" id="IPR002942">
    <property type="entry name" value="S4_RNA-bd"/>
</dbReference>
<dbReference type="Gene3D" id="3.40.50.620">
    <property type="entry name" value="HUPs"/>
    <property type="match status" value="1"/>
</dbReference>
<evidence type="ECO:0000256" key="5">
    <source>
        <dbReference type="ARBA" id="ARBA00022917"/>
    </source>
</evidence>
<evidence type="ECO:0000256" key="6">
    <source>
        <dbReference type="ARBA" id="ARBA00023146"/>
    </source>
</evidence>
<evidence type="ECO:0000256" key="9">
    <source>
        <dbReference type="PROSITE-ProRule" id="PRU00182"/>
    </source>
</evidence>
<dbReference type="PRINTS" id="PR01040">
    <property type="entry name" value="TRNASYNTHTYR"/>
</dbReference>
<dbReference type="InterPro" id="IPR014729">
    <property type="entry name" value="Rossmann-like_a/b/a_fold"/>
</dbReference>
<dbReference type="PANTHER" id="PTHR11766">
    <property type="entry name" value="TYROSYL-TRNA SYNTHETASE"/>
    <property type="match status" value="1"/>
</dbReference>
<evidence type="ECO:0000313" key="12">
    <source>
        <dbReference type="EMBL" id="PIZ95885.1"/>
    </source>
</evidence>
<dbReference type="GO" id="GO:0005524">
    <property type="term" value="F:ATP binding"/>
    <property type="evidence" value="ECO:0007669"/>
    <property type="project" value="UniProtKB-KW"/>
</dbReference>
<evidence type="ECO:0000256" key="8">
    <source>
        <dbReference type="NCBIfam" id="TIGR00234"/>
    </source>
</evidence>
<dbReference type="Pfam" id="PF01479">
    <property type="entry name" value="S4"/>
    <property type="match status" value="1"/>
</dbReference>
<keyword evidence="5 10" id="KW-0648">Protein biosynthesis</keyword>
<dbReference type="CDD" id="cd00165">
    <property type="entry name" value="S4"/>
    <property type="match status" value="1"/>
</dbReference>
<dbReference type="AlphaFoldDB" id="A0A2M7VAD9"/>
<sequence length="393" mass="44071">MKISTDTSKIQELLARGVEEIIDRDHLKKQLESGKQLRIKLGIDPTSPNLHLGRSVPLLKLRDFQELGHQIVFIVGDATGVIGDTSDKDAERPMLSGDIISTNLASYKKQVGMLLDLDKIEFRHNSEWLNKLGYGEIGEHANVFSLAEFIARENIKKRLEAGKRISLRELLYPLMQGYDSVAIKADVELGGTDQRFNLLAGRALQEKFGQEPQNIIMNPIVVGTDGRKMSSSWGNTINFSDIPNEMFGKIMSIPDDLIIIYFEYFTRFPMAEVNSFEKKIKEGVNPRDFKVTLASEIVRMYHGEKSAQEAIQYFESTFSKKEIPDDIKKLKPTASDIVTVLKEAGFCSGSGDARRNIDSGGVKVNGERAESYDTAVKSGDVIQKGKRYFVRIV</sequence>
<comment type="similarity">
    <text evidence="10">Belongs to the class-I aminoacyl-tRNA synthetase family.</text>
</comment>
<keyword evidence="2 10" id="KW-0436">Ligase</keyword>
<evidence type="ECO:0000256" key="7">
    <source>
        <dbReference type="ARBA" id="ARBA00048248"/>
    </source>
</evidence>
<dbReference type="GO" id="GO:0006437">
    <property type="term" value="P:tyrosyl-tRNA aminoacylation"/>
    <property type="evidence" value="ECO:0007669"/>
    <property type="project" value="UniProtKB-UniRule"/>
</dbReference>
<dbReference type="InterPro" id="IPR024088">
    <property type="entry name" value="Tyr-tRNA-ligase_bac-type"/>
</dbReference>
<dbReference type="InterPro" id="IPR002307">
    <property type="entry name" value="Tyr-tRNA-ligase"/>
</dbReference>
<keyword evidence="3 10" id="KW-0547">Nucleotide-binding</keyword>
<dbReference type="NCBIfam" id="TIGR00234">
    <property type="entry name" value="tyrS"/>
    <property type="match status" value="1"/>
</dbReference>
<dbReference type="InterPro" id="IPR036986">
    <property type="entry name" value="S4_RNA-bd_sf"/>
</dbReference>
<dbReference type="Pfam" id="PF00579">
    <property type="entry name" value="tRNA-synt_1b"/>
    <property type="match status" value="1"/>
</dbReference>
<evidence type="ECO:0000313" key="13">
    <source>
        <dbReference type="Proteomes" id="UP000228568"/>
    </source>
</evidence>
<comment type="catalytic activity">
    <reaction evidence="7">
        <text>tRNA(Tyr) + L-tyrosine + ATP = L-tyrosyl-tRNA(Tyr) + AMP + diphosphate + H(+)</text>
        <dbReference type="Rhea" id="RHEA:10220"/>
        <dbReference type="Rhea" id="RHEA-COMP:9706"/>
        <dbReference type="Rhea" id="RHEA-COMP:9707"/>
        <dbReference type="ChEBI" id="CHEBI:15378"/>
        <dbReference type="ChEBI" id="CHEBI:30616"/>
        <dbReference type="ChEBI" id="CHEBI:33019"/>
        <dbReference type="ChEBI" id="CHEBI:58315"/>
        <dbReference type="ChEBI" id="CHEBI:78442"/>
        <dbReference type="ChEBI" id="CHEBI:78536"/>
        <dbReference type="ChEBI" id="CHEBI:456215"/>
        <dbReference type="EC" id="6.1.1.1"/>
    </reaction>
</comment>
<protein>
    <recommendedName>
        <fullName evidence="1 8">Tyrosine--tRNA ligase</fullName>
        <ecNumber evidence="1 8">6.1.1.1</ecNumber>
    </recommendedName>
</protein>
<dbReference type="Gene3D" id="1.10.240.10">
    <property type="entry name" value="Tyrosyl-Transfer RNA Synthetase"/>
    <property type="match status" value="1"/>
</dbReference>
<gene>
    <name evidence="12" type="ORF">COX81_00100</name>
</gene>
<comment type="caution">
    <text evidence="12">The sequence shown here is derived from an EMBL/GenBank/DDBJ whole genome shotgun (WGS) entry which is preliminary data.</text>
</comment>
<evidence type="ECO:0000256" key="3">
    <source>
        <dbReference type="ARBA" id="ARBA00022741"/>
    </source>
</evidence>
<keyword evidence="6 10" id="KW-0030">Aminoacyl-tRNA synthetase</keyword>
<feature type="domain" description="RNA-binding S4" evidence="11">
    <location>
        <begin position="338"/>
        <end position="382"/>
    </location>
</feature>
<dbReference type="SUPFAM" id="SSF52374">
    <property type="entry name" value="Nucleotidylyl transferase"/>
    <property type="match status" value="1"/>
</dbReference>
<dbReference type="Proteomes" id="UP000228568">
    <property type="component" value="Unassembled WGS sequence"/>
</dbReference>
<dbReference type="GO" id="GO:0003723">
    <property type="term" value="F:RNA binding"/>
    <property type="evidence" value="ECO:0007669"/>
    <property type="project" value="UniProtKB-KW"/>
</dbReference>
<organism evidence="12 13">
    <name type="scientific">Candidatus Magasanikbacteria bacterium CG_4_10_14_0_2_um_filter_37_12</name>
    <dbReference type="NCBI Taxonomy" id="1974637"/>
    <lineage>
        <taxon>Bacteria</taxon>
        <taxon>Candidatus Magasanikiibacteriota</taxon>
    </lineage>
</organism>
<evidence type="ECO:0000256" key="2">
    <source>
        <dbReference type="ARBA" id="ARBA00022598"/>
    </source>
</evidence>
<dbReference type="InterPro" id="IPR002305">
    <property type="entry name" value="aa-tRNA-synth_Ic"/>
</dbReference>
<dbReference type="Gene3D" id="3.10.290.10">
    <property type="entry name" value="RNA-binding S4 domain"/>
    <property type="match status" value="1"/>
</dbReference>
<accession>A0A2M7VAD9</accession>